<dbReference type="EMBL" id="GBXM01107341">
    <property type="protein sequence ID" value="JAH01236.1"/>
    <property type="molecule type" value="Transcribed_RNA"/>
</dbReference>
<sequence length="45" mass="5031">MLMCEWTKAENLVLKNLLVLLNQQVLRNPLGSVKSAGSEESSWLS</sequence>
<name>A0A0E9P9C3_ANGAN</name>
<protein>
    <submittedName>
        <fullName evidence="1">Uncharacterized protein</fullName>
    </submittedName>
</protein>
<reference evidence="1" key="2">
    <citation type="journal article" date="2015" name="Fish Shellfish Immunol.">
        <title>Early steps in the European eel (Anguilla anguilla)-Vibrio vulnificus interaction in the gills: Role of the RtxA13 toxin.</title>
        <authorList>
            <person name="Callol A."/>
            <person name="Pajuelo D."/>
            <person name="Ebbesson L."/>
            <person name="Teles M."/>
            <person name="MacKenzie S."/>
            <person name="Amaro C."/>
        </authorList>
    </citation>
    <scope>NUCLEOTIDE SEQUENCE</scope>
</reference>
<proteinExistence type="predicted"/>
<evidence type="ECO:0000313" key="1">
    <source>
        <dbReference type="EMBL" id="JAH01236.1"/>
    </source>
</evidence>
<reference evidence="1" key="1">
    <citation type="submission" date="2014-11" db="EMBL/GenBank/DDBJ databases">
        <authorList>
            <person name="Amaro Gonzalez C."/>
        </authorList>
    </citation>
    <scope>NUCLEOTIDE SEQUENCE</scope>
</reference>
<dbReference type="AlphaFoldDB" id="A0A0E9P9C3"/>
<accession>A0A0E9P9C3</accession>
<organism evidence="1">
    <name type="scientific">Anguilla anguilla</name>
    <name type="common">European freshwater eel</name>
    <name type="synonym">Muraena anguilla</name>
    <dbReference type="NCBI Taxonomy" id="7936"/>
    <lineage>
        <taxon>Eukaryota</taxon>
        <taxon>Metazoa</taxon>
        <taxon>Chordata</taxon>
        <taxon>Craniata</taxon>
        <taxon>Vertebrata</taxon>
        <taxon>Euteleostomi</taxon>
        <taxon>Actinopterygii</taxon>
        <taxon>Neopterygii</taxon>
        <taxon>Teleostei</taxon>
        <taxon>Anguilliformes</taxon>
        <taxon>Anguillidae</taxon>
        <taxon>Anguilla</taxon>
    </lineage>
</organism>